<dbReference type="PANTHER" id="PTHR43767:SF1">
    <property type="entry name" value="NONRIBOSOMAL PEPTIDE SYNTHASE PES1 (EUROFUNG)-RELATED"/>
    <property type="match status" value="1"/>
</dbReference>
<feature type="domain" description="AMP-dependent synthetase/ligase" evidence="1">
    <location>
        <begin position="18"/>
        <end position="375"/>
    </location>
</feature>
<accession>A0A9X1YLM1</accession>
<feature type="domain" description="AMP-binding enzyme C-terminal" evidence="2">
    <location>
        <begin position="438"/>
        <end position="515"/>
    </location>
</feature>
<dbReference type="GO" id="GO:0016878">
    <property type="term" value="F:acid-thiol ligase activity"/>
    <property type="evidence" value="ECO:0007669"/>
    <property type="project" value="UniProtKB-ARBA"/>
</dbReference>
<reference evidence="3" key="1">
    <citation type="submission" date="2021-11" db="EMBL/GenBank/DDBJ databases">
        <title>BS-T2-15 a new species belonging to the Comamonadaceae family isolated from the soil of a French oak forest.</title>
        <authorList>
            <person name="Mieszkin S."/>
            <person name="Alain K."/>
        </authorList>
    </citation>
    <scope>NUCLEOTIDE SEQUENCE</scope>
    <source>
        <strain evidence="3">BS-T2-15</strain>
    </source>
</reference>
<dbReference type="InterPro" id="IPR020845">
    <property type="entry name" value="AMP-binding_CS"/>
</dbReference>
<dbReference type="InterPro" id="IPR050237">
    <property type="entry name" value="ATP-dep_AMP-bd_enzyme"/>
</dbReference>
<keyword evidence="4" id="KW-1185">Reference proteome</keyword>
<name>A0A9X1YLM1_9BURK</name>
<gene>
    <name evidence="3" type="ORF">LPC04_15730</name>
</gene>
<dbReference type="Pfam" id="PF13193">
    <property type="entry name" value="AMP-binding_C"/>
    <property type="match status" value="1"/>
</dbReference>
<dbReference type="Gene3D" id="3.40.50.12780">
    <property type="entry name" value="N-terminal domain of ligase-like"/>
    <property type="match status" value="1"/>
</dbReference>
<evidence type="ECO:0000259" key="2">
    <source>
        <dbReference type="Pfam" id="PF13193"/>
    </source>
</evidence>
<organism evidence="3 4">
    <name type="scientific">Scleromatobacter humisilvae</name>
    <dbReference type="NCBI Taxonomy" id="2897159"/>
    <lineage>
        <taxon>Bacteria</taxon>
        <taxon>Pseudomonadati</taxon>
        <taxon>Pseudomonadota</taxon>
        <taxon>Betaproteobacteria</taxon>
        <taxon>Burkholderiales</taxon>
        <taxon>Sphaerotilaceae</taxon>
        <taxon>Scleromatobacter</taxon>
    </lineage>
</organism>
<dbReference type="Proteomes" id="UP001139353">
    <property type="component" value="Unassembled WGS sequence"/>
</dbReference>
<dbReference type="EMBL" id="JAJLJH010000003">
    <property type="protein sequence ID" value="MCK9687160.1"/>
    <property type="molecule type" value="Genomic_DNA"/>
</dbReference>
<dbReference type="PROSITE" id="PS00455">
    <property type="entry name" value="AMP_BINDING"/>
    <property type="match status" value="1"/>
</dbReference>
<dbReference type="InterPro" id="IPR025110">
    <property type="entry name" value="AMP-bd_C"/>
</dbReference>
<sequence length="538" mass="58157">MGSRYSELTFAGLVGNRASSHPDLDVLTIEGGGQRPDEVRTFAQLWDAGRRLGAGLRTLGLRQGDRFGLLMANHAEFVEAMVAAAMTGAVFVPIDPRTKDDRLARMLADANCVGVVAADYALGQVLAIRGRLANLKWIVGLSTAEGRSTCAQLEAQGAVSYARLAGTSPGSFELARVAAESPMQLIYTSGTTGDPKGIVMTHRRYCETAMLSSRVFGYWSDDRPYSGLSLTHANAQLVTLGASIAAGMRCVLSRRFTKSRLWDITRRYGCTSFSLLGGMTTAVYAEPPDDRDADNPVRFVVSAGMPQAIWNDFERRFGVQVLEFYDAAEGGLCVNPIGVGPIGSIGKAIPSLAYRVVDEQNQDVRRGEPGELLFRPADGSPSKVEYLGDPQASAKKTEGGWLRTGDVVIEDADGWLFFQHRQGGGIRCNGDFIDPAFVEKAIAECAGVDDVHVYGVPARSGVPGEKDPVAAVVPKDRAGFDAQGLFQACRRRLDANLVPRCIQVLEQIPKTASEKPQERLLIEAFEAQPHRVFTERPA</sequence>
<evidence type="ECO:0000313" key="3">
    <source>
        <dbReference type="EMBL" id="MCK9687160.1"/>
    </source>
</evidence>
<dbReference type="AlphaFoldDB" id="A0A9X1YLM1"/>
<protein>
    <submittedName>
        <fullName evidence="3">AMP-binding protein</fullName>
    </submittedName>
</protein>
<dbReference type="RefSeq" id="WP_275683192.1">
    <property type="nucleotide sequence ID" value="NZ_JAJLJH010000003.1"/>
</dbReference>
<evidence type="ECO:0000259" key="1">
    <source>
        <dbReference type="Pfam" id="PF00501"/>
    </source>
</evidence>
<dbReference type="InterPro" id="IPR045851">
    <property type="entry name" value="AMP-bd_C_sf"/>
</dbReference>
<dbReference type="Gene3D" id="3.30.300.30">
    <property type="match status" value="1"/>
</dbReference>
<dbReference type="InterPro" id="IPR000873">
    <property type="entry name" value="AMP-dep_synth/lig_dom"/>
</dbReference>
<dbReference type="SUPFAM" id="SSF56801">
    <property type="entry name" value="Acetyl-CoA synthetase-like"/>
    <property type="match status" value="1"/>
</dbReference>
<proteinExistence type="predicted"/>
<evidence type="ECO:0000313" key="4">
    <source>
        <dbReference type="Proteomes" id="UP001139353"/>
    </source>
</evidence>
<dbReference type="PANTHER" id="PTHR43767">
    <property type="entry name" value="LONG-CHAIN-FATTY-ACID--COA LIGASE"/>
    <property type="match status" value="1"/>
</dbReference>
<comment type="caution">
    <text evidence="3">The sequence shown here is derived from an EMBL/GenBank/DDBJ whole genome shotgun (WGS) entry which is preliminary data.</text>
</comment>
<dbReference type="Pfam" id="PF00501">
    <property type="entry name" value="AMP-binding"/>
    <property type="match status" value="1"/>
</dbReference>
<dbReference type="InterPro" id="IPR042099">
    <property type="entry name" value="ANL_N_sf"/>
</dbReference>